<dbReference type="KEGG" id="msar:MSAR_19440"/>
<dbReference type="AlphaFoldDB" id="A0A7I7SPR8"/>
<keyword evidence="2" id="KW-1185">Reference proteome</keyword>
<accession>A0A7I7SPR8</accession>
<reference evidence="1 2" key="1">
    <citation type="journal article" date="2019" name="Emerg. Microbes Infect.">
        <title>Comprehensive subspecies identification of 175 nontuberculous mycobacteria species based on 7547 genomic profiles.</title>
        <authorList>
            <person name="Matsumoto Y."/>
            <person name="Kinjo T."/>
            <person name="Motooka D."/>
            <person name="Nabeya D."/>
            <person name="Jung N."/>
            <person name="Uechi K."/>
            <person name="Horii T."/>
            <person name="Iida T."/>
            <person name="Fujita J."/>
            <person name="Nakamura S."/>
        </authorList>
    </citation>
    <scope>NUCLEOTIDE SEQUENCE [LARGE SCALE GENOMIC DNA]</scope>
    <source>
        <strain evidence="1 2">JCM 30395</strain>
    </source>
</reference>
<evidence type="ECO:0000313" key="2">
    <source>
        <dbReference type="Proteomes" id="UP000466445"/>
    </source>
</evidence>
<dbReference type="EMBL" id="AP022595">
    <property type="protein sequence ID" value="BBY58808.1"/>
    <property type="molecule type" value="Genomic_DNA"/>
</dbReference>
<sequence>MPTQPAATLLAQYGVPSLVLDRYADTFMQIGDVRYRLEFRLRPGESADDFHTLTAPSPLREPWITTTSIDELHLIPRAPDPAVRGPGYGALMVGRIMTAGGGLGNMLRRNIIPQLHRLPGLRDRVIDSRTPPLHRSGLVHRGRLRGRLGGTMCPNIAAPGGTRMDDIVGTGFVIVTAQVPSAADGWLAERYGAAVHVTSADSDLADWSRAGRDIGELVRLLGRCLVAVDENQGSSVQ</sequence>
<proteinExistence type="predicted"/>
<gene>
    <name evidence="1" type="ORF">MSAR_19440</name>
</gene>
<name>A0A7I7SPR8_9MYCO</name>
<evidence type="ECO:0000313" key="1">
    <source>
        <dbReference type="EMBL" id="BBY58808.1"/>
    </source>
</evidence>
<dbReference type="RefSeq" id="WP_163696511.1">
    <property type="nucleotide sequence ID" value="NZ_AP022595.1"/>
</dbReference>
<dbReference type="Proteomes" id="UP000466445">
    <property type="component" value="Chromosome"/>
</dbReference>
<organism evidence="1 2">
    <name type="scientific">Mycolicibacterium sarraceniae</name>
    <dbReference type="NCBI Taxonomy" id="1534348"/>
    <lineage>
        <taxon>Bacteria</taxon>
        <taxon>Bacillati</taxon>
        <taxon>Actinomycetota</taxon>
        <taxon>Actinomycetes</taxon>
        <taxon>Mycobacteriales</taxon>
        <taxon>Mycobacteriaceae</taxon>
        <taxon>Mycolicibacterium</taxon>
    </lineage>
</organism>
<protein>
    <submittedName>
        <fullName evidence="1">Uncharacterized protein</fullName>
    </submittedName>
</protein>